<dbReference type="RefSeq" id="WP_184300617.1">
    <property type="nucleotide sequence ID" value="NZ_JACHLP010000005.1"/>
</dbReference>
<evidence type="ECO:0000256" key="2">
    <source>
        <dbReference type="ARBA" id="ARBA00022448"/>
    </source>
</evidence>
<dbReference type="GO" id="GO:0016020">
    <property type="term" value="C:membrane"/>
    <property type="evidence" value="ECO:0007669"/>
    <property type="project" value="UniProtKB-SubCell"/>
</dbReference>
<feature type="transmembrane region" description="Helical" evidence="6">
    <location>
        <begin position="357"/>
        <end position="379"/>
    </location>
</feature>
<feature type="transmembrane region" description="Helical" evidence="6">
    <location>
        <begin position="173"/>
        <end position="196"/>
    </location>
</feature>
<dbReference type="SUPFAM" id="SSF103473">
    <property type="entry name" value="MFS general substrate transporter"/>
    <property type="match status" value="1"/>
</dbReference>
<dbReference type="InterPro" id="IPR036259">
    <property type="entry name" value="MFS_trans_sf"/>
</dbReference>
<evidence type="ECO:0000256" key="4">
    <source>
        <dbReference type="ARBA" id="ARBA00022989"/>
    </source>
</evidence>
<dbReference type="AlphaFoldDB" id="A0A840L737"/>
<name>A0A840L737_9BURK</name>
<comment type="subcellular location">
    <subcellularLocation>
        <location evidence="1">Membrane</location>
        <topology evidence="1">Multi-pass membrane protein</topology>
    </subcellularLocation>
</comment>
<feature type="transmembrane region" description="Helical" evidence="6">
    <location>
        <begin position="17"/>
        <end position="42"/>
    </location>
</feature>
<evidence type="ECO:0000256" key="3">
    <source>
        <dbReference type="ARBA" id="ARBA00022692"/>
    </source>
</evidence>
<evidence type="ECO:0000313" key="7">
    <source>
        <dbReference type="EMBL" id="MBB4844384.1"/>
    </source>
</evidence>
<feature type="transmembrane region" description="Helical" evidence="6">
    <location>
        <begin position="290"/>
        <end position="310"/>
    </location>
</feature>
<keyword evidence="4 6" id="KW-1133">Transmembrane helix</keyword>
<organism evidence="7 8">
    <name type="scientific">Roseateles oligotrophus</name>
    <dbReference type="NCBI Taxonomy" id="1769250"/>
    <lineage>
        <taxon>Bacteria</taxon>
        <taxon>Pseudomonadati</taxon>
        <taxon>Pseudomonadota</taxon>
        <taxon>Betaproteobacteria</taxon>
        <taxon>Burkholderiales</taxon>
        <taxon>Sphaerotilaceae</taxon>
        <taxon>Roseateles</taxon>
    </lineage>
</organism>
<dbReference type="Proteomes" id="UP000562027">
    <property type="component" value="Unassembled WGS sequence"/>
</dbReference>
<protein>
    <submittedName>
        <fullName evidence="7">MFS family permease</fullName>
    </submittedName>
</protein>
<reference evidence="7 8" key="1">
    <citation type="submission" date="2020-08" db="EMBL/GenBank/DDBJ databases">
        <title>Functional genomics of gut bacteria from endangered species of beetles.</title>
        <authorList>
            <person name="Carlos-Shanley C."/>
        </authorList>
    </citation>
    <scope>NUCLEOTIDE SEQUENCE [LARGE SCALE GENOMIC DNA]</scope>
    <source>
        <strain evidence="7 8">S00239</strain>
    </source>
</reference>
<feature type="transmembrane region" description="Helical" evidence="6">
    <location>
        <begin position="54"/>
        <end position="71"/>
    </location>
</feature>
<gene>
    <name evidence="7" type="ORF">HNP55_002920</name>
</gene>
<sequence>MTEVATTTRLRTPAGTWWLLGSLYTTQFLALGFLSVALVALLQEQGASMSRLSLIYLLGTVWAFKLLWAPLLDHFSWARLGHYRGWLLLTQAGLVVAPLAMMAFDPVADFAAVYALAVLVAVLSATQDVATDAIACRTLPEAERGLGNGIQTAGGLLGNLLGGGVLVMAYPSIGWGACMGWLAAGTAVSLVQLVWLREPGQRLTPLSARTLYGRLRTFWPDAGGVGWLFVLLLFPFAAGLAYGLVTPLLVTAGWSMERIGLVTNVAGSLLSAASALAVGWLLPRWGRRRALIMAAAINLFGSAALLAPWAGWGGAGGSDAALTLAVCLYFLCYTPLHVVLATLMMDRVHPASAGTDYSLQFSVFMLSSMGSATLAPLLIDALGMRDTLLVGALAALASVVLAWRPRLSTPPAPATPPTPARPS</sequence>
<feature type="transmembrane region" description="Helical" evidence="6">
    <location>
        <begin position="111"/>
        <end position="130"/>
    </location>
</feature>
<dbReference type="PANTHER" id="PTHR12778:SF10">
    <property type="entry name" value="MAJOR FACILITATOR SUPERFAMILY DOMAIN-CONTAINING PROTEIN 3"/>
    <property type="match status" value="1"/>
</dbReference>
<feature type="transmembrane region" description="Helical" evidence="6">
    <location>
        <begin position="217"/>
        <end position="245"/>
    </location>
</feature>
<dbReference type="EMBL" id="JACHLP010000005">
    <property type="protein sequence ID" value="MBB4844384.1"/>
    <property type="molecule type" value="Genomic_DNA"/>
</dbReference>
<keyword evidence="8" id="KW-1185">Reference proteome</keyword>
<dbReference type="Pfam" id="PF07690">
    <property type="entry name" value="MFS_1"/>
    <property type="match status" value="1"/>
</dbReference>
<evidence type="ECO:0000256" key="1">
    <source>
        <dbReference type="ARBA" id="ARBA00004141"/>
    </source>
</evidence>
<feature type="transmembrane region" description="Helical" evidence="6">
    <location>
        <begin position="265"/>
        <end position="283"/>
    </location>
</feature>
<dbReference type="InterPro" id="IPR004752">
    <property type="entry name" value="AmpG_permease/AT-1"/>
</dbReference>
<feature type="transmembrane region" description="Helical" evidence="6">
    <location>
        <begin position="322"/>
        <end position="345"/>
    </location>
</feature>
<comment type="caution">
    <text evidence="7">The sequence shown here is derived from an EMBL/GenBank/DDBJ whole genome shotgun (WGS) entry which is preliminary data.</text>
</comment>
<dbReference type="Gene3D" id="1.20.1250.20">
    <property type="entry name" value="MFS general substrate transporter like domains"/>
    <property type="match status" value="1"/>
</dbReference>
<accession>A0A840L737</accession>
<dbReference type="PANTHER" id="PTHR12778">
    <property type="entry name" value="SOLUTE CARRIER FAMILY 33 ACETYL-COA TRANSPORTER -RELATED"/>
    <property type="match status" value="1"/>
</dbReference>
<keyword evidence="2" id="KW-0813">Transport</keyword>
<keyword evidence="5 6" id="KW-0472">Membrane</keyword>
<evidence type="ECO:0000313" key="8">
    <source>
        <dbReference type="Proteomes" id="UP000562027"/>
    </source>
</evidence>
<keyword evidence="3 6" id="KW-0812">Transmembrane</keyword>
<evidence type="ECO:0000256" key="6">
    <source>
        <dbReference type="SAM" id="Phobius"/>
    </source>
</evidence>
<evidence type="ECO:0000256" key="5">
    <source>
        <dbReference type="ARBA" id="ARBA00023136"/>
    </source>
</evidence>
<dbReference type="GO" id="GO:0022857">
    <property type="term" value="F:transmembrane transporter activity"/>
    <property type="evidence" value="ECO:0007669"/>
    <property type="project" value="InterPro"/>
</dbReference>
<dbReference type="InterPro" id="IPR011701">
    <property type="entry name" value="MFS"/>
</dbReference>
<feature type="transmembrane region" description="Helical" evidence="6">
    <location>
        <begin position="83"/>
        <end position="104"/>
    </location>
</feature>
<proteinExistence type="predicted"/>